<feature type="region of interest" description="Disordered" evidence="1">
    <location>
        <begin position="92"/>
        <end position="116"/>
    </location>
</feature>
<proteinExistence type="predicted"/>
<name>A0A498NMF0_LABRO</name>
<evidence type="ECO:0000313" key="3">
    <source>
        <dbReference type="Proteomes" id="UP000290572"/>
    </source>
</evidence>
<reference evidence="2 3" key="1">
    <citation type="submission" date="2018-03" db="EMBL/GenBank/DDBJ databases">
        <title>Draft genome sequence of Rohu Carp (Labeo rohita).</title>
        <authorList>
            <person name="Das P."/>
            <person name="Kushwaha B."/>
            <person name="Joshi C.G."/>
            <person name="Kumar D."/>
            <person name="Nagpure N.S."/>
            <person name="Sahoo L."/>
            <person name="Das S.P."/>
            <person name="Bit A."/>
            <person name="Patnaik S."/>
            <person name="Meher P.K."/>
            <person name="Jayasankar P."/>
            <person name="Koringa P.G."/>
            <person name="Patel N.V."/>
            <person name="Hinsu A.T."/>
            <person name="Kumar R."/>
            <person name="Pandey M."/>
            <person name="Agarwal S."/>
            <person name="Srivastava S."/>
            <person name="Singh M."/>
            <person name="Iquebal M.A."/>
            <person name="Jaiswal S."/>
            <person name="Angadi U.B."/>
            <person name="Kumar N."/>
            <person name="Raza M."/>
            <person name="Shah T.M."/>
            <person name="Rai A."/>
            <person name="Jena J.K."/>
        </authorList>
    </citation>
    <scope>NUCLEOTIDE SEQUENCE [LARGE SCALE GENOMIC DNA]</scope>
    <source>
        <strain evidence="2">DASCIFA01</strain>
        <tissue evidence="2">Testis</tissue>
    </source>
</reference>
<dbReference type="EMBL" id="QBIY01011307">
    <property type="protein sequence ID" value="RXN32959.1"/>
    <property type="molecule type" value="Genomic_DNA"/>
</dbReference>
<feature type="compositionally biased region" description="Basic and acidic residues" evidence="1">
    <location>
        <begin position="106"/>
        <end position="116"/>
    </location>
</feature>
<organism evidence="2 3">
    <name type="scientific">Labeo rohita</name>
    <name type="common">Indian major carp</name>
    <name type="synonym">Cyprinus rohita</name>
    <dbReference type="NCBI Taxonomy" id="84645"/>
    <lineage>
        <taxon>Eukaryota</taxon>
        <taxon>Metazoa</taxon>
        <taxon>Chordata</taxon>
        <taxon>Craniata</taxon>
        <taxon>Vertebrata</taxon>
        <taxon>Euteleostomi</taxon>
        <taxon>Actinopterygii</taxon>
        <taxon>Neopterygii</taxon>
        <taxon>Teleostei</taxon>
        <taxon>Ostariophysi</taxon>
        <taxon>Cypriniformes</taxon>
        <taxon>Cyprinidae</taxon>
        <taxon>Labeoninae</taxon>
        <taxon>Labeonini</taxon>
        <taxon>Labeo</taxon>
    </lineage>
</organism>
<comment type="caution">
    <text evidence="2">The sequence shown here is derived from an EMBL/GenBank/DDBJ whole genome shotgun (WGS) entry which is preliminary data.</text>
</comment>
<dbReference type="Proteomes" id="UP000290572">
    <property type="component" value="Unassembled WGS sequence"/>
</dbReference>
<protein>
    <submittedName>
        <fullName evidence="2">Uncharacterized protein</fullName>
    </submittedName>
</protein>
<gene>
    <name evidence="2" type="ORF">ROHU_015947</name>
</gene>
<evidence type="ECO:0000313" key="2">
    <source>
        <dbReference type="EMBL" id="RXN32959.1"/>
    </source>
</evidence>
<sequence length="116" mass="12019">MKHLSKKNGALFGAEGAGPGRVPCGPAADPWRGSGGTVGLKSLYPAAGEKAPAWGFGRGVRGEPPAGSGARRRVFSDPPSFRSVWAFTSNQKSTTLSGGSLGSCVDEERSQLRELM</sequence>
<accession>A0A498NMF0</accession>
<evidence type="ECO:0000256" key="1">
    <source>
        <dbReference type="SAM" id="MobiDB-lite"/>
    </source>
</evidence>
<keyword evidence="3" id="KW-1185">Reference proteome</keyword>
<dbReference type="AlphaFoldDB" id="A0A498NMF0"/>
<feature type="region of interest" description="Disordered" evidence="1">
    <location>
        <begin position="1"/>
        <end position="76"/>
    </location>
</feature>